<evidence type="ECO:0000313" key="4">
    <source>
        <dbReference type="Proteomes" id="UP000467700"/>
    </source>
</evidence>
<dbReference type="PANTHER" id="PTHR11177">
    <property type="entry name" value="CHITINASE"/>
    <property type="match status" value="1"/>
</dbReference>
<accession>A0A8S0VZB6</accession>
<reference evidence="3 4" key="1">
    <citation type="submission" date="2020-01" db="EMBL/GenBank/DDBJ databases">
        <authorList>
            <person name="Gupta K D."/>
        </authorList>
    </citation>
    <scope>NUCLEOTIDE SEQUENCE [LARGE SCALE GENOMIC DNA]</scope>
</reference>
<dbReference type="GO" id="GO:0005576">
    <property type="term" value="C:extracellular region"/>
    <property type="evidence" value="ECO:0007669"/>
    <property type="project" value="TreeGrafter"/>
</dbReference>
<dbReference type="InterPro" id="IPR050314">
    <property type="entry name" value="Glycosyl_Hydrlase_18"/>
</dbReference>
<dbReference type="SUPFAM" id="SSF51445">
    <property type="entry name" value="(Trans)glycosidases"/>
    <property type="match status" value="1"/>
</dbReference>
<dbReference type="InterPro" id="IPR001223">
    <property type="entry name" value="Glyco_hydro18_cat"/>
</dbReference>
<evidence type="ECO:0000256" key="1">
    <source>
        <dbReference type="SAM" id="MobiDB-lite"/>
    </source>
</evidence>
<name>A0A8S0VZB6_CYCAE</name>
<dbReference type="OrthoDB" id="73875at2759"/>
<dbReference type="Pfam" id="PF00704">
    <property type="entry name" value="Glyco_hydro_18"/>
    <property type="match status" value="1"/>
</dbReference>
<proteinExistence type="predicted"/>
<dbReference type="Gene3D" id="3.10.50.10">
    <property type="match status" value="1"/>
</dbReference>
<comment type="caution">
    <text evidence="3">The sequence shown here is derived from an EMBL/GenBank/DDBJ whole genome shotgun (WGS) entry which is preliminary data.</text>
</comment>
<dbReference type="PANTHER" id="PTHR11177:SF317">
    <property type="entry name" value="CHITINASE 12-RELATED"/>
    <property type="match status" value="1"/>
</dbReference>
<dbReference type="EMBL" id="CACVBS010000068">
    <property type="protein sequence ID" value="CAA7268344.1"/>
    <property type="molecule type" value="Genomic_DNA"/>
</dbReference>
<evidence type="ECO:0000259" key="2">
    <source>
        <dbReference type="PROSITE" id="PS51910"/>
    </source>
</evidence>
<evidence type="ECO:0000313" key="3">
    <source>
        <dbReference type="EMBL" id="CAA7268344.1"/>
    </source>
</evidence>
<protein>
    <recommendedName>
        <fullName evidence="2">GH18 domain-containing protein</fullName>
    </recommendedName>
</protein>
<dbReference type="InterPro" id="IPR017853">
    <property type="entry name" value="GH"/>
</dbReference>
<keyword evidence="4" id="KW-1185">Reference proteome</keyword>
<gene>
    <name evidence="3" type="ORF">AAE3_LOCUS10588</name>
</gene>
<dbReference type="GO" id="GO:0008061">
    <property type="term" value="F:chitin binding"/>
    <property type="evidence" value="ECO:0007669"/>
    <property type="project" value="InterPro"/>
</dbReference>
<feature type="compositionally biased region" description="Basic and acidic residues" evidence="1">
    <location>
        <begin position="1"/>
        <end position="11"/>
    </location>
</feature>
<feature type="region of interest" description="Disordered" evidence="1">
    <location>
        <begin position="1"/>
        <end position="29"/>
    </location>
</feature>
<feature type="compositionally biased region" description="Low complexity" evidence="1">
    <location>
        <begin position="12"/>
        <end position="29"/>
    </location>
</feature>
<sequence>MQRKSPRDHDASVTTPASTTESSPIITSTPHPSFASAWFPSSKGKEALKKIPWAKYKSMIASALTTSNPRVLFLDAPSQELLADFVAHAKNNSVKAVLSIGGPTGSRYFSKAVSVPLSRTDFVQAVVDIATRNQLDGIEFAWEYPGQPECDGPSKDDTTNYLLFLEELRKHSTGSRLAISAAVPLAPFLSDYGTPRWDVTAFASFLDYITIVAYDVWKTSFAGSNKLVGPNAPVYDDCALPSARSGSIESAVSSWSRAGFPKDRIVLGVPSHGRVYSVDSIEAQKIGNYPKFDAIPAGQGEKPGTLIPDACNINNTVPVNATGVVTFEGLISAGYLDNNGSLPSSATISNFDQCSLTPFFYNSTREIMVSYDDVNSMALKGHYIRENGLKGFALSDAVGDYNDLLLDSVRNATSLDRSVGPNTTT</sequence>
<dbReference type="Proteomes" id="UP000467700">
    <property type="component" value="Unassembled WGS sequence"/>
</dbReference>
<dbReference type="SMART" id="SM00636">
    <property type="entry name" value="Glyco_18"/>
    <property type="match status" value="1"/>
</dbReference>
<dbReference type="GO" id="GO:0005975">
    <property type="term" value="P:carbohydrate metabolic process"/>
    <property type="evidence" value="ECO:0007669"/>
    <property type="project" value="InterPro"/>
</dbReference>
<dbReference type="InterPro" id="IPR029070">
    <property type="entry name" value="Chitinase_insertion_sf"/>
</dbReference>
<dbReference type="AlphaFoldDB" id="A0A8S0VZB6"/>
<dbReference type="PROSITE" id="PS51910">
    <property type="entry name" value="GH18_2"/>
    <property type="match status" value="1"/>
</dbReference>
<feature type="domain" description="GH18" evidence="2">
    <location>
        <begin position="32"/>
        <end position="416"/>
    </location>
</feature>
<dbReference type="GO" id="GO:0006032">
    <property type="term" value="P:chitin catabolic process"/>
    <property type="evidence" value="ECO:0007669"/>
    <property type="project" value="TreeGrafter"/>
</dbReference>
<organism evidence="3 4">
    <name type="scientific">Cyclocybe aegerita</name>
    <name type="common">Black poplar mushroom</name>
    <name type="synonym">Agrocybe aegerita</name>
    <dbReference type="NCBI Taxonomy" id="1973307"/>
    <lineage>
        <taxon>Eukaryota</taxon>
        <taxon>Fungi</taxon>
        <taxon>Dikarya</taxon>
        <taxon>Basidiomycota</taxon>
        <taxon>Agaricomycotina</taxon>
        <taxon>Agaricomycetes</taxon>
        <taxon>Agaricomycetidae</taxon>
        <taxon>Agaricales</taxon>
        <taxon>Agaricineae</taxon>
        <taxon>Bolbitiaceae</taxon>
        <taxon>Cyclocybe</taxon>
    </lineage>
</organism>
<dbReference type="InterPro" id="IPR011583">
    <property type="entry name" value="Chitinase_II/V-like_cat"/>
</dbReference>
<dbReference type="Gene3D" id="3.20.20.80">
    <property type="entry name" value="Glycosidases"/>
    <property type="match status" value="1"/>
</dbReference>
<dbReference type="GO" id="GO:0004568">
    <property type="term" value="F:chitinase activity"/>
    <property type="evidence" value="ECO:0007669"/>
    <property type="project" value="TreeGrafter"/>
</dbReference>